<sequence length="427" mass="48031">MGGQGWACGSTRESASNYSTLPASAARFKCTHAGQGGLSQASSGRAWVNQGAQDRVLACHPGACLGNRPPTTDLLTPKQLFPDAVVASAPRVIVNNSVYRHKQRRDQVETTFEAPSRLPRFTRSSRPPPRVIQPNPPNTTRDDTTPNTTMCVKEIFTEVRPDGRVRNWAEGDYCHRSVRGQFCERTQELRHPPGYRRSETRVPTYGHGQLPPTPPLSYHSDYTSDSDRSSKRRSGSYINDHNVVEISRRRSSRHKRDGSGDRLVYLSSSPLSRTPPLYPSSPVADVYDTYEPSYRDDRERSRSRPPSVHVEIINERPKGHQRQGSSKTSSSGEDRLHRRQSVSKTSSSEEERRRRRSSSVHHGDQHRLRNKKETEIARQNEAIANRTAIPQVPASPRYRRGSVAIIPPGRGTRAHAPERRRNTSTRA</sequence>
<reference evidence="2" key="1">
    <citation type="submission" date="2022-07" db="EMBL/GenBank/DDBJ databases">
        <title>Genome Sequence of Xylaria arbuscula.</title>
        <authorList>
            <person name="Buettner E."/>
        </authorList>
    </citation>
    <scope>NUCLEOTIDE SEQUENCE</scope>
    <source>
        <strain evidence="2">VT107</strain>
    </source>
</reference>
<protein>
    <submittedName>
        <fullName evidence="2">Uncharacterized protein</fullName>
    </submittedName>
</protein>
<proteinExistence type="predicted"/>
<keyword evidence="3" id="KW-1185">Reference proteome</keyword>
<organism evidence="2 3">
    <name type="scientific">Xylaria arbuscula</name>
    <dbReference type="NCBI Taxonomy" id="114810"/>
    <lineage>
        <taxon>Eukaryota</taxon>
        <taxon>Fungi</taxon>
        <taxon>Dikarya</taxon>
        <taxon>Ascomycota</taxon>
        <taxon>Pezizomycotina</taxon>
        <taxon>Sordariomycetes</taxon>
        <taxon>Xylariomycetidae</taxon>
        <taxon>Xylariales</taxon>
        <taxon>Xylariaceae</taxon>
        <taxon>Xylaria</taxon>
    </lineage>
</organism>
<feature type="compositionally biased region" description="Basic and acidic residues" evidence="1">
    <location>
        <begin position="189"/>
        <end position="200"/>
    </location>
</feature>
<feature type="compositionally biased region" description="Pro residues" evidence="1">
    <location>
        <begin position="126"/>
        <end position="137"/>
    </location>
</feature>
<feature type="compositionally biased region" description="Basic and acidic residues" evidence="1">
    <location>
        <begin position="293"/>
        <end position="302"/>
    </location>
</feature>
<evidence type="ECO:0000256" key="1">
    <source>
        <dbReference type="SAM" id="MobiDB-lite"/>
    </source>
</evidence>
<feature type="compositionally biased region" description="Polar residues" evidence="1">
    <location>
        <begin position="322"/>
        <end position="331"/>
    </location>
</feature>
<evidence type="ECO:0000313" key="2">
    <source>
        <dbReference type="EMBL" id="KAJ3579044.1"/>
    </source>
</evidence>
<dbReference type="VEuPathDB" id="FungiDB:F4678DRAFT_433551"/>
<feature type="compositionally biased region" description="Basic and acidic residues" evidence="1">
    <location>
        <begin position="361"/>
        <end position="378"/>
    </location>
</feature>
<comment type="caution">
    <text evidence="2">The sequence shown here is derived from an EMBL/GenBank/DDBJ whole genome shotgun (WGS) entry which is preliminary data.</text>
</comment>
<accession>A0A9W8NLG8</accession>
<gene>
    <name evidence="2" type="ORF">NPX13_g1525</name>
</gene>
<dbReference type="AlphaFoldDB" id="A0A9W8NLG8"/>
<feature type="compositionally biased region" description="Low complexity" evidence="1">
    <location>
        <begin position="266"/>
        <end position="275"/>
    </location>
</feature>
<name>A0A9W8NLG8_9PEZI</name>
<feature type="region of interest" description="Disordered" evidence="1">
    <location>
        <begin position="189"/>
        <end position="427"/>
    </location>
</feature>
<dbReference type="EMBL" id="JANPWZ010000139">
    <property type="protein sequence ID" value="KAJ3579044.1"/>
    <property type="molecule type" value="Genomic_DNA"/>
</dbReference>
<evidence type="ECO:0000313" key="3">
    <source>
        <dbReference type="Proteomes" id="UP001148614"/>
    </source>
</evidence>
<feature type="region of interest" description="Disordered" evidence="1">
    <location>
        <begin position="118"/>
        <end position="147"/>
    </location>
</feature>
<dbReference type="Proteomes" id="UP001148614">
    <property type="component" value="Unassembled WGS sequence"/>
</dbReference>